<evidence type="ECO:0000313" key="8">
    <source>
        <dbReference type="Proteomes" id="UP000008810"/>
    </source>
</evidence>
<dbReference type="Proteomes" id="UP000008810">
    <property type="component" value="Chromosome 1"/>
</dbReference>
<dbReference type="EMBL" id="CM000880">
    <property type="protein sequence ID" value="KQK13833.1"/>
    <property type="molecule type" value="Genomic_DNA"/>
</dbReference>
<dbReference type="EnsemblPlants" id="KQK13833">
    <property type="protein sequence ID" value="KQK13833"/>
    <property type="gene ID" value="BRADI_1g12770v3"/>
</dbReference>
<organism evidence="6">
    <name type="scientific">Brachypodium distachyon</name>
    <name type="common">Purple false brome</name>
    <name type="synonym">Trachynia distachya</name>
    <dbReference type="NCBI Taxonomy" id="15368"/>
    <lineage>
        <taxon>Eukaryota</taxon>
        <taxon>Viridiplantae</taxon>
        <taxon>Streptophyta</taxon>
        <taxon>Embryophyta</taxon>
        <taxon>Tracheophyta</taxon>
        <taxon>Spermatophyta</taxon>
        <taxon>Magnoliopsida</taxon>
        <taxon>Liliopsida</taxon>
        <taxon>Poales</taxon>
        <taxon>Poaceae</taxon>
        <taxon>BOP clade</taxon>
        <taxon>Pooideae</taxon>
        <taxon>Stipodae</taxon>
        <taxon>Brachypodieae</taxon>
        <taxon>Brachypodium</taxon>
    </lineage>
</organism>
<dbReference type="PANTHER" id="PTHR45959">
    <property type="entry name" value="BHLH TRANSCRIPTION FACTOR"/>
    <property type="match status" value="1"/>
</dbReference>
<dbReference type="OrthoDB" id="690068at2759"/>
<keyword evidence="8" id="KW-1185">Reference proteome</keyword>
<dbReference type="Gramene" id="KQK13833">
    <property type="protein sequence ID" value="KQK13833"/>
    <property type="gene ID" value="BRADI_1g12770v3"/>
</dbReference>
<evidence type="ECO:0000313" key="6">
    <source>
        <dbReference type="EMBL" id="KQK13833.1"/>
    </source>
</evidence>
<dbReference type="InterPro" id="IPR036638">
    <property type="entry name" value="HLH_DNA-bd_sf"/>
</dbReference>
<dbReference type="GeneID" id="100836083"/>
<keyword evidence="3" id="KW-0804">Transcription</keyword>
<dbReference type="KEGG" id="bdi:100836083"/>
<reference evidence="6 7" key="1">
    <citation type="journal article" date="2010" name="Nature">
        <title>Genome sequencing and analysis of the model grass Brachypodium distachyon.</title>
        <authorList>
            <consortium name="International Brachypodium Initiative"/>
        </authorList>
    </citation>
    <scope>NUCLEOTIDE SEQUENCE [LARGE SCALE GENOMIC DNA]</scope>
    <source>
        <strain evidence="6">Bd21</strain>
        <strain evidence="7">cv. Bd21</strain>
    </source>
</reference>
<evidence type="ECO:0000256" key="3">
    <source>
        <dbReference type="ARBA" id="ARBA00023163"/>
    </source>
</evidence>
<evidence type="ECO:0000256" key="4">
    <source>
        <dbReference type="SAM" id="MobiDB-lite"/>
    </source>
</evidence>
<dbReference type="STRING" id="15368.A0A0Q3KS32"/>
<protein>
    <recommendedName>
        <fullName evidence="5">BHLH domain-containing protein</fullName>
    </recommendedName>
</protein>
<dbReference type="RefSeq" id="XP_003559601.1">
    <property type="nucleotide sequence ID" value="XM_003559553.3"/>
</dbReference>
<feature type="region of interest" description="Disordered" evidence="4">
    <location>
        <begin position="151"/>
        <end position="180"/>
    </location>
</feature>
<dbReference type="AlphaFoldDB" id="A0A0Q3KS32"/>
<dbReference type="InterPro" id="IPR052610">
    <property type="entry name" value="bHLH_transcription_regulator"/>
</dbReference>
<evidence type="ECO:0000256" key="1">
    <source>
        <dbReference type="ARBA" id="ARBA00005510"/>
    </source>
</evidence>
<feature type="domain" description="BHLH" evidence="5">
    <location>
        <begin position="176"/>
        <end position="225"/>
    </location>
</feature>
<dbReference type="InterPro" id="IPR011598">
    <property type="entry name" value="bHLH_dom"/>
</dbReference>
<dbReference type="PROSITE" id="PS50888">
    <property type="entry name" value="BHLH"/>
    <property type="match status" value="1"/>
</dbReference>
<proteinExistence type="inferred from homology"/>
<dbReference type="PANTHER" id="PTHR45959:SF53">
    <property type="entry name" value="BHLH DOMAIN-CONTAINING PROTEIN"/>
    <property type="match status" value="1"/>
</dbReference>
<accession>A0A0Q3KS32</accession>
<evidence type="ECO:0000256" key="2">
    <source>
        <dbReference type="ARBA" id="ARBA00023015"/>
    </source>
</evidence>
<evidence type="ECO:0000259" key="5">
    <source>
        <dbReference type="PROSITE" id="PS50888"/>
    </source>
</evidence>
<feature type="compositionally biased region" description="Low complexity" evidence="4">
    <location>
        <begin position="152"/>
        <end position="168"/>
    </location>
</feature>
<dbReference type="GO" id="GO:0005634">
    <property type="term" value="C:nucleus"/>
    <property type="evidence" value="ECO:0007669"/>
    <property type="project" value="UniProtKB-SubCell"/>
</dbReference>
<dbReference type="SMART" id="SM00353">
    <property type="entry name" value="HLH"/>
    <property type="match status" value="1"/>
</dbReference>
<feature type="region of interest" description="Disordered" evidence="4">
    <location>
        <begin position="61"/>
        <end position="115"/>
    </location>
</feature>
<gene>
    <name evidence="7" type="primary">LOC100836083</name>
    <name evidence="6" type="ORF">BRADI_1g12770v3</name>
</gene>
<dbReference type="Pfam" id="PF00010">
    <property type="entry name" value="HLH"/>
    <property type="match status" value="1"/>
</dbReference>
<keyword evidence="2" id="KW-0805">Transcription regulation</keyword>
<dbReference type="GO" id="GO:0046983">
    <property type="term" value="F:protein dimerization activity"/>
    <property type="evidence" value="ECO:0007669"/>
    <property type="project" value="InterPro"/>
</dbReference>
<name>A0A0Q3KS32_BRADI</name>
<comment type="similarity">
    <text evidence="1">Belongs to the bHLH protein family.</text>
</comment>
<dbReference type="SUPFAM" id="SSF47459">
    <property type="entry name" value="HLH, helix-loop-helix DNA-binding domain"/>
    <property type="match status" value="1"/>
</dbReference>
<dbReference type="Gene3D" id="4.10.280.10">
    <property type="entry name" value="Helix-loop-helix DNA-binding domain"/>
    <property type="match status" value="1"/>
</dbReference>
<reference evidence="7" key="3">
    <citation type="submission" date="2018-08" db="UniProtKB">
        <authorList>
            <consortium name="EnsemblPlants"/>
        </authorList>
    </citation>
    <scope>IDENTIFICATION</scope>
    <source>
        <strain evidence="7">cv. Bd21</strain>
    </source>
</reference>
<sequence length="370" mass="38579">MDESALFMEWAMETLEHEHLLPPAVVSGGGDEANFPSLQALRDVSHAALVLEELLTDAHAANSGSSGDTDGGSGGGVHFSSTAPGAMDQQHDVWLPPSPPANANASGNGGGPNVSLPGPVMSWNFSAASAQPAADAGAPDAAAARLYEPGLASSQTSRRASANSTASTGHTPTPAPYAQDHIIAERKRREKINQRFIELSTVIPGLKKMDKATILSDATRHVKDLQEKIKALEAASGSNSRSVETVVLVKKPCYGASEDNGSSGAPAPGRSLQPLPEIEARFAENGVMVRILCEDAKGVVVRVLSEVEDGLRLSVTHANVMAFTACTLIITITAKVEEGSKVTAEEVVGRLNSALQQHSTSTSTEETGNY</sequence>
<evidence type="ECO:0000313" key="7">
    <source>
        <dbReference type="EnsemblPlants" id="KQK13833"/>
    </source>
</evidence>
<reference evidence="6" key="2">
    <citation type="submission" date="2017-06" db="EMBL/GenBank/DDBJ databases">
        <title>WGS assembly of Brachypodium distachyon.</title>
        <authorList>
            <consortium name="The International Brachypodium Initiative"/>
            <person name="Lucas S."/>
            <person name="Harmon-Smith M."/>
            <person name="Lail K."/>
            <person name="Tice H."/>
            <person name="Grimwood J."/>
            <person name="Bruce D."/>
            <person name="Barry K."/>
            <person name="Shu S."/>
            <person name="Lindquist E."/>
            <person name="Wang M."/>
            <person name="Pitluck S."/>
            <person name="Vogel J.P."/>
            <person name="Garvin D.F."/>
            <person name="Mockler T.C."/>
            <person name="Schmutz J."/>
            <person name="Rokhsar D."/>
            <person name="Bevan M.W."/>
        </authorList>
    </citation>
    <scope>NUCLEOTIDE SEQUENCE</scope>
    <source>
        <strain evidence="6">Bd21</strain>
    </source>
</reference>